<evidence type="ECO:0000256" key="2">
    <source>
        <dbReference type="SAM" id="SignalP"/>
    </source>
</evidence>
<evidence type="ECO:0000313" key="3">
    <source>
        <dbReference type="EMBL" id="TDH63118.1"/>
    </source>
</evidence>
<feature type="signal peptide" evidence="2">
    <location>
        <begin position="1"/>
        <end position="27"/>
    </location>
</feature>
<dbReference type="EMBL" id="SMSJ01000006">
    <property type="protein sequence ID" value="TDH63118.1"/>
    <property type="molecule type" value="Genomic_DNA"/>
</dbReference>
<dbReference type="Proteomes" id="UP000295096">
    <property type="component" value="Unassembled WGS sequence"/>
</dbReference>
<evidence type="ECO:0000313" key="4">
    <source>
        <dbReference type="Proteomes" id="UP000295096"/>
    </source>
</evidence>
<dbReference type="RefSeq" id="WP_133287879.1">
    <property type="nucleotide sequence ID" value="NZ_SMSJ01000006.1"/>
</dbReference>
<feature type="compositionally biased region" description="Polar residues" evidence="1">
    <location>
        <begin position="149"/>
        <end position="165"/>
    </location>
</feature>
<organism evidence="3 4">
    <name type="scientific">Dankookia rubra</name>
    <dbReference type="NCBI Taxonomy" id="1442381"/>
    <lineage>
        <taxon>Bacteria</taxon>
        <taxon>Pseudomonadati</taxon>
        <taxon>Pseudomonadota</taxon>
        <taxon>Alphaproteobacteria</taxon>
        <taxon>Acetobacterales</taxon>
        <taxon>Roseomonadaceae</taxon>
        <taxon>Dankookia</taxon>
    </lineage>
</organism>
<evidence type="ECO:0000256" key="1">
    <source>
        <dbReference type="SAM" id="MobiDB-lite"/>
    </source>
</evidence>
<comment type="caution">
    <text evidence="3">The sequence shown here is derived from an EMBL/GenBank/DDBJ whole genome shotgun (WGS) entry which is preliminary data.</text>
</comment>
<reference evidence="3 4" key="1">
    <citation type="journal article" date="2016" name="J. Microbiol.">
        <title>Dankookia rubra gen. nov., sp. nov., an alphaproteobacterium isolated from sediment of a shallow stream.</title>
        <authorList>
            <person name="Kim W.H."/>
            <person name="Kim D.H."/>
            <person name="Kang K."/>
            <person name="Ahn T.Y."/>
        </authorList>
    </citation>
    <scope>NUCLEOTIDE SEQUENCE [LARGE SCALE GENOMIC DNA]</scope>
    <source>
        <strain evidence="3 4">JCM30602</strain>
    </source>
</reference>
<proteinExistence type="predicted"/>
<keyword evidence="2" id="KW-0732">Signal</keyword>
<protein>
    <recommendedName>
        <fullName evidence="5">Ig-like domain-containing protein</fullName>
    </recommendedName>
</protein>
<feature type="region of interest" description="Disordered" evidence="1">
    <location>
        <begin position="129"/>
        <end position="165"/>
    </location>
</feature>
<dbReference type="AlphaFoldDB" id="A0A4R5QJT6"/>
<feature type="chain" id="PRO_5020303164" description="Ig-like domain-containing protein" evidence="2">
    <location>
        <begin position="28"/>
        <end position="165"/>
    </location>
</feature>
<dbReference type="PROSITE" id="PS51257">
    <property type="entry name" value="PROKAR_LIPOPROTEIN"/>
    <property type="match status" value="1"/>
</dbReference>
<evidence type="ECO:0008006" key="5">
    <source>
        <dbReference type="Google" id="ProtNLM"/>
    </source>
</evidence>
<keyword evidence="4" id="KW-1185">Reference proteome</keyword>
<gene>
    <name evidence="3" type="ORF">E2C06_06960</name>
</gene>
<accession>A0A4R5QJT6</accession>
<sequence>MLRGSQGNALAFATLAALLACVAPAVATARSSPQDDDVVLPGVSNLDECGGNVPSCSTVRTPVITVKAGQQQRVKVLCGSDTFFWNWTAQGSPLLSIVLWSQFTPTAVPVRDAQNRPIGAVFLMDEQTGSRDGKGRISIGCSPEDPTGSLLTQRTHITSNPRRYR</sequence>
<name>A0A4R5QJT6_9PROT</name>